<dbReference type="InterPro" id="IPR012338">
    <property type="entry name" value="Beta-lactam/transpept-like"/>
</dbReference>
<protein>
    <submittedName>
        <fullName evidence="3">Serine hydrolase</fullName>
        <ecNumber evidence="3">3.-.-.-</ecNumber>
    </submittedName>
</protein>
<dbReference type="KEGG" id="paun:MJA45_25675"/>
<keyword evidence="4" id="KW-1185">Reference proteome</keyword>
<evidence type="ECO:0000313" key="3">
    <source>
        <dbReference type="EMBL" id="WNQ10966.1"/>
    </source>
</evidence>
<evidence type="ECO:0000256" key="1">
    <source>
        <dbReference type="SAM" id="MobiDB-lite"/>
    </source>
</evidence>
<name>A0AA96LF55_9BACL</name>
<proteinExistence type="predicted"/>
<dbReference type="Gene3D" id="3.40.710.10">
    <property type="entry name" value="DD-peptidase/beta-lactamase superfamily"/>
    <property type="match status" value="1"/>
</dbReference>
<dbReference type="Pfam" id="PF00144">
    <property type="entry name" value="Beta-lactamase"/>
    <property type="match status" value="1"/>
</dbReference>
<evidence type="ECO:0000313" key="4">
    <source>
        <dbReference type="Proteomes" id="UP001305702"/>
    </source>
</evidence>
<evidence type="ECO:0000259" key="2">
    <source>
        <dbReference type="Pfam" id="PF00144"/>
    </source>
</evidence>
<accession>A0AA96LF55</accession>
<organism evidence="3 4">
    <name type="scientific">Paenibacillus aurantius</name>
    <dbReference type="NCBI Taxonomy" id="2918900"/>
    <lineage>
        <taxon>Bacteria</taxon>
        <taxon>Bacillati</taxon>
        <taxon>Bacillota</taxon>
        <taxon>Bacilli</taxon>
        <taxon>Bacillales</taxon>
        <taxon>Paenibacillaceae</taxon>
        <taxon>Paenibacillus</taxon>
    </lineage>
</organism>
<sequence>MEQTRLPRSTPEKQGLSSWAISHFLEELERARVELHTFLLVRHGRVVAEGAWAPYSLEERRMLYSVSKSFTATAIGLAAAEGKLRLRDSVASFFPDKLPAVPSPHLLAMKVKDLLTMSSGHSEDTTRWLYGREDGDWVKGFLHAPADYAPGTHFVYNNGASYVLSALVTKVAGVSLLEYLLPRLFTPLGITDPSWEANPEGISAGGWGLCLPVEDLAKFGLLYLQNGIWNGTSLLPPDWVAEASARQIANGDDPRSDWNQGYGYQFWRCRHGAYRASGAFGQICLILPEQEAVLAVTGGTAQEKTILNAVWTHLLPALSSRPLPSDPEGQVRLRERLMLLAHRPPDGSLRSPIASSLSEVLYQLDDNRLGIRTLVLHFDEEGRLLVDLENQFGEHRLAFGMGEWACGTTEFLHGHSSPVCAAAAWREERTLELAIRFTETPFCETLVCRFAPKEVSVTLSRNVGYHAKEETFRGRKQETAGNAPPAGLPPL</sequence>
<dbReference type="PANTHER" id="PTHR43283:SF7">
    <property type="entry name" value="BETA-LACTAMASE-RELATED DOMAIN-CONTAINING PROTEIN"/>
    <property type="match status" value="1"/>
</dbReference>
<dbReference type="Proteomes" id="UP001305702">
    <property type="component" value="Chromosome"/>
</dbReference>
<reference evidence="3 4" key="1">
    <citation type="submission" date="2022-02" db="EMBL/GenBank/DDBJ databases">
        <title>Paenibacillus sp. MBLB1776 Whole Genome Shotgun Sequencing.</title>
        <authorList>
            <person name="Hwang C.Y."/>
            <person name="Cho E.-S."/>
            <person name="Seo M.-J."/>
        </authorList>
    </citation>
    <scope>NUCLEOTIDE SEQUENCE [LARGE SCALE GENOMIC DNA]</scope>
    <source>
        <strain evidence="3 4">MBLB1776</strain>
    </source>
</reference>
<feature type="region of interest" description="Disordered" evidence="1">
    <location>
        <begin position="470"/>
        <end position="491"/>
    </location>
</feature>
<dbReference type="EMBL" id="CP130318">
    <property type="protein sequence ID" value="WNQ10966.1"/>
    <property type="molecule type" value="Genomic_DNA"/>
</dbReference>
<dbReference type="SUPFAM" id="SSF56601">
    <property type="entry name" value="beta-lactamase/transpeptidase-like"/>
    <property type="match status" value="1"/>
</dbReference>
<dbReference type="RefSeq" id="WP_315604742.1">
    <property type="nucleotide sequence ID" value="NZ_CP130318.1"/>
</dbReference>
<dbReference type="GO" id="GO:0016787">
    <property type="term" value="F:hydrolase activity"/>
    <property type="evidence" value="ECO:0007669"/>
    <property type="project" value="UniProtKB-KW"/>
</dbReference>
<dbReference type="EC" id="3.-.-.-" evidence="3"/>
<dbReference type="InterPro" id="IPR050789">
    <property type="entry name" value="Diverse_Enzym_Activities"/>
</dbReference>
<gene>
    <name evidence="3" type="ORF">MJA45_25675</name>
</gene>
<dbReference type="InterPro" id="IPR001466">
    <property type="entry name" value="Beta-lactam-related"/>
</dbReference>
<dbReference type="PANTHER" id="PTHR43283">
    <property type="entry name" value="BETA-LACTAMASE-RELATED"/>
    <property type="match status" value="1"/>
</dbReference>
<dbReference type="AlphaFoldDB" id="A0AA96LF55"/>
<keyword evidence="3" id="KW-0378">Hydrolase</keyword>
<feature type="domain" description="Beta-lactamase-related" evidence="2">
    <location>
        <begin position="38"/>
        <end position="296"/>
    </location>
</feature>